<dbReference type="NCBIfam" id="NF047847">
    <property type="entry name" value="SS_mature_LptM"/>
    <property type="match status" value="1"/>
</dbReference>
<gene>
    <name evidence="8" type="ORF">CI1B_13880</name>
</gene>
<reference evidence="8" key="1">
    <citation type="submission" date="2019-02" db="EMBL/GenBank/DDBJ databases">
        <authorList>
            <person name="Pothier F.J."/>
        </authorList>
    </citation>
    <scope>NUCLEOTIDE SEQUENCE</scope>
    <source>
        <strain evidence="8">CI-1B</strain>
    </source>
</reference>
<keyword evidence="2" id="KW-0732">Signal</keyword>
<proteinExistence type="predicted"/>
<keyword evidence="6" id="KW-0449">Lipoprotein</keyword>
<dbReference type="Proteomes" id="UP000328092">
    <property type="component" value="Unassembled WGS sequence"/>
</dbReference>
<keyword evidence="5" id="KW-0998">Cell outer membrane</keyword>
<name>A0A508SUH5_9BRAD</name>
<keyword evidence="3" id="KW-0472">Membrane</keyword>
<keyword evidence="4" id="KW-0564">Palmitate</keyword>
<feature type="compositionally biased region" description="Polar residues" evidence="7">
    <location>
        <begin position="61"/>
        <end position="75"/>
    </location>
</feature>
<evidence type="ECO:0000313" key="9">
    <source>
        <dbReference type="Proteomes" id="UP000328092"/>
    </source>
</evidence>
<evidence type="ECO:0000256" key="2">
    <source>
        <dbReference type="ARBA" id="ARBA00022729"/>
    </source>
</evidence>
<evidence type="ECO:0008006" key="10">
    <source>
        <dbReference type="Google" id="ProtNLM"/>
    </source>
</evidence>
<comment type="subcellular location">
    <subcellularLocation>
        <location evidence="1">Cell outer membrane</location>
        <topology evidence="1">Lipid-anchor</topology>
    </subcellularLocation>
</comment>
<comment type="caution">
    <text evidence="8">The sequence shown here is derived from an EMBL/GenBank/DDBJ whole genome shotgun (WGS) entry which is preliminary data.</text>
</comment>
<dbReference type="AlphaFoldDB" id="A0A508SUH5"/>
<evidence type="ECO:0000256" key="1">
    <source>
        <dbReference type="ARBA" id="ARBA00004459"/>
    </source>
</evidence>
<evidence type="ECO:0000256" key="3">
    <source>
        <dbReference type="ARBA" id="ARBA00023136"/>
    </source>
</evidence>
<protein>
    <recommendedName>
        <fullName evidence="10">Lipoprotein</fullName>
    </recommendedName>
</protein>
<evidence type="ECO:0000313" key="8">
    <source>
        <dbReference type="EMBL" id="VIO66269.1"/>
    </source>
</evidence>
<keyword evidence="9" id="KW-1185">Reference proteome</keyword>
<evidence type="ECO:0000256" key="6">
    <source>
        <dbReference type="ARBA" id="ARBA00023288"/>
    </source>
</evidence>
<dbReference type="GO" id="GO:0009279">
    <property type="term" value="C:cell outer membrane"/>
    <property type="evidence" value="ECO:0007669"/>
    <property type="project" value="UniProtKB-SubCell"/>
</dbReference>
<accession>A0A508SUH5</accession>
<dbReference type="EMBL" id="CAADFC020000004">
    <property type="protein sequence ID" value="VIO66269.1"/>
    <property type="molecule type" value="Genomic_DNA"/>
</dbReference>
<evidence type="ECO:0000256" key="4">
    <source>
        <dbReference type="ARBA" id="ARBA00023139"/>
    </source>
</evidence>
<organism evidence="8 9">
    <name type="scientific">Bradyrhizobium ivorense</name>
    <dbReference type="NCBI Taxonomy" id="2511166"/>
    <lineage>
        <taxon>Bacteria</taxon>
        <taxon>Pseudomonadati</taxon>
        <taxon>Pseudomonadota</taxon>
        <taxon>Alphaproteobacteria</taxon>
        <taxon>Hyphomicrobiales</taxon>
        <taxon>Nitrobacteraceae</taxon>
        <taxon>Bradyrhizobium</taxon>
    </lineage>
</organism>
<feature type="region of interest" description="Disordered" evidence="7">
    <location>
        <begin position="42"/>
        <end position="97"/>
    </location>
</feature>
<evidence type="ECO:0000256" key="5">
    <source>
        <dbReference type="ARBA" id="ARBA00023237"/>
    </source>
</evidence>
<evidence type="ECO:0000256" key="7">
    <source>
        <dbReference type="SAM" id="MobiDB-lite"/>
    </source>
</evidence>
<dbReference type="InterPro" id="IPR032831">
    <property type="entry name" value="LptM_cons"/>
</dbReference>
<sequence>MVPPEFGDFVVTSKNRLTPSGWAIIVLSASALALGGCGRKGPLDLPPTANVAPAPGDTETEGSAQPSVFNPTYGSESGPAASKGAKKPFILDPLLGN</sequence>
<dbReference type="Pfam" id="PF13627">
    <property type="entry name" value="LptM_cons"/>
    <property type="match status" value="1"/>
</dbReference>